<feature type="compositionally biased region" description="Basic and acidic residues" evidence="3">
    <location>
        <begin position="1066"/>
        <end position="1091"/>
    </location>
</feature>
<feature type="region of interest" description="Disordered" evidence="3">
    <location>
        <begin position="1054"/>
        <end position="1101"/>
    </location>
</feature>
<feature type="compositionally biased region" description="Polar residues" evidence="3">
    <location>
        <begin position="328"/>
        <end position="345"/>
    </location>
</feature>
<dbReference type="SUPFAM" id="SSF54160">
    <property type="entry name" value="Chromo domain-like"/>
    <property type="match status" value="1"/>
</dbReference>
<feature type="region of interest" description="Disordered" evidence="3">
    <location>
        <begin position="81"/>
        <end position="205"/>
    </location>
</feature>
<reference evidence="4" key="1">
    <citation type="journal article" date="2021" name="Nat. Commun.">
        <title>Genetic determinants of endophytism in the Arabidopsis root mycobiome.</title>
        <authorList>
            <person name="Mesny F."/>
            <person name="Miyauchi S."/>
            <person name="Thiergart T."/>
            <person name="Pickel B."/>
            <person name="Atanasova L."/>
            <person name="Karlsson M."/>
            <person name="Huettel B."/>
            <person name="Barry K.W."/>
            <person name="Haridas S."/>
            <person name="Chen C."/>
            <person name="Bauer D."/>
            <person name="Andreopoulos W."/>
            <person name="Pangilinan J."/>
            <person name="LaButti K."/>
            <person name="Riley R."/>
            <person name="Lipzen A."/>
            <person name="Clum A."/>
            <person name="Drula E."/>
            <person name="Henrissat B."/>
            <person name="Kohler A."/>
            <person name="Grigoriev I.V."/>
            <person name="Martin F.M."/>
            <person name="Hacquard S."/>
        </authorList>
    </citation>
    <scope>NUCLEOTIDE SEQUENCE</scope>
    <source>
        <strain evidence="4">MPI-CAGE-CH-0235</strain>
    </source>
</reference>
<feature type="region of interest" description="Disordered" evidence="3">
    <location>
        <begin position="444"/>
        <end position="488"/>
    </location>
</feature>
<feature type="compositionally biased region" description="Low complexity" evidence="3">
    <location>
        <begin position="473"/>
        <end position="488"/>
    </location>
</feature>
<feature type="compositionally biased region" description="Polar residues" evidence="3">
    <location>
        <begin position="509"/>
        <end position="530"/>
    </location>
</feature>
<keyword evidence="5" id="KW-1185">Reference proteome</keyword>
<feature type="region of interest" description="Disordered" evidence="3">
    <location>
        <begin position="257"/>
        <end position="404"/>
    </location>
</feature>
<feature type="compositionally biased region" description="Polar residues" evidence="3">
    <location>
        <begin position="288"/>
        <end position="320"/>
    </location>
</feature>
<evidence type="ECO:0008006" key="6">
    <source>
        <dbReference type="Google" id="ProtNLM"/>
    </source>
</evidence>
<dbReference type="Gene3D" id="3.40.50.12360">
    <property type="match status" value="1"/>
</dbReference>
<feature type="compositionally biased region" description="Polar residues" evidence="3">
    <location>
        <begin position="447"/>
        <end position="472"/>
    </location>
</feature>
<dbReference type="Gene3D" id="2.40.50.40">
    <property type="match status" value="1"/>
</dbReference>
<feature type="compositionally biased region" description="Low complexity" evidence="3">
    <location>
        <begin position="182"/>
        <end position="193"/>
    </location>
</feature>
<evidence type="ECO:0000256" key="2">
    <source>
        <dbReference type="SAM" id="Coils"/>
    </source>
</evidence>
<accession>A0A8K0WRY7</accession>
<feature type="coiled-coil region" evidence="2">
    <location>
        <begin position="1134"/>
        <end position="1306"/>
    </location>
</feature>
<dbReference type="EMBL" id="JAGPNK010000007">
    <property type="protein sequence ID" value="KAH7318535.1"/>
    <property type="molecule type" value="Genomic_DNA"/>
</dbReference>
<feature type="region of interest" description="Disordered" evidence="3">
    <location>
        <begin position="1"/>
        <end position="27"/>
    </location>
</feature>
<feature type="compositionally biased region" description="Low complexity" evidence="3">
    <location>
        <begin position="531"/>
        <end position="547"/>
    </location>
</feature>
<feature type="compositionally biased region" description="Polar residues" evidence="3">
    <location>
        <begin position="136"/>
        <end position="149"/>
    </location>
</feature>
<dbReference type="InterPro" id="IPR016197">
    <property type="entry name" value="Chromo-like_dom_sf"/>
</dbReference>
<protein>
    <recommendedName>
        <fullName evidence="6">Chromo domain-containing protein</fullName>
    </recommendedName>
</protein>
<organism evidence="4 5">
    <name type="scientific">Stachybotrys elegans</name>
    <dbReference type="NCBI Taxonomy" id="80388"/>
    <lineage>
        <taxon>Eukaryota</taxon>
        <taxon>Fungi</taxon>
        <taxon>Dikarya</taxon>
        <taxon>Ascomycota</taxon>
        <taxon>Pezizomycotina</taxon>
        <taxon>Sordariomycetes</taxon>
        <taxon>Hypocreomycetidae</taxon>
        <taxon>Hypocreales</taxon>
        <taxon>Stachybotryaceae</taxon>
        <taxon>Stachybotrys</taxon>
    </lineage>
</organism>
<evidence type="ECO:0000256" key="3">
    <source>
        <dbReference type="SAM" id="MobiDB-lite"/>
    </source>
</evidence>
<feature type="compositionally biased region" description="Basic and acidic residues" evidence="3">
    <location>
        <begin position="579"/>
        <end position="594"/>
    </location>
</feature>
<name>A0A8K0WRY7_9HYPO</name>
<sequence>MPKKRGRLKSKSKSQSRKPKPTQEEEEEIWWSIRAILDERRVEGQIEYLVDWEPHHITGETYDPTWSCEVTDEAREDWLARKKAKSIASGAVPARSPALEAPDPSRHRPVNNPAPASPAPQDSTDSAQADTDRQESQSPRPSNWRQLQSQRKRLAAEALDDQPYKRPRIVYSEAPSEETVPSIISTESTNTTSDHLGPSDQEYQPGQAPVVTVEIYQDPFFDPTEYHSAPTTQSTCLSTQSLLPLDEDPGIVLSSQRGDKIIPDSQDQSGQLWTETTQEAEPPLILDSTENQDPSQSSAQQFHETPCNGTSVSQANSSPRPSDRVPIANTSEQSTGGLTDKSPGNSLADPGVIETQHQKDSSASHVAPTLETEAGHPSSSATSKDLDIPSHQPAGSPSHTEDDGRVATINTSQARAGTQSPSHTGHFGSVLPAQLPLVLSPRIGGSCPTNKSTTSQITTVTEHTSSEPASNHGSIAPPGAPSPSNSQAAQIVPQDLDLLTQVLVNIGDTSSTSGGKPSQEASQIQRPVATSSLGASSSVVRVSSSESGPISEEAQGNTSKKPREVPPSLQSRHLSRIMEPSRSESPSRRVSAAEELRSQVNLDDLVAGLDAPLSSIENTLDMGQATNEQSTIFQSQIPILTMASGDDSSVSGLHNHSQTLDHDEPWAGSITPSSIMPQPNTAPLSEVSSSVVVPIDISASMAIPGHHHGEQPTTIAPADMTSQGFINPAVMSSIPEASPVPLIFDGSDQSITMAQLHDGHDEDLASDSHQDTPMMELVVTLPFQARARPEYDAIILKYNRDIAEFSRIFNDEDRHPEPERVKVIDDVFNQLRNVCDYPLDLVGTALENLSTEQKAKYCYDANSKFNFVYELLQQIRKEIKILVVARSATLLRLLFSVAEALGVECECTAINRSVEFPNSVVQLTLAQTSDRVDPGGYHLVIGFDHSFQRSYVWKQLRTDHVEKPPSLVLSLVATHSIDHIDLNIPDHLTDIERRASLLTSIYFARGLINDPQRGMAEVNEIADEIALYLNAEVHELLYDPVEVPQKVLDVYDQSETQTQTHSSPKASRELGLKRKLDVEDDDGTKRARTAEPGDSTLDEPVLTDEVRRLIESVSSRDTASDARGVHVSVPLAVLEALAKKVAGYEHELSMAASEQDFKNIIDNLQSRVKEYERTSRRVYERYREALQDRTKFEKEKVAASEALELAKKASKAQVDKLTARISGLEATVAQLRASAEAPGTDDRLANAEKELKEAQGNVQALERKLETARKNDDYVASQYQIATSSVTSMRAEITELQRQNEHLKDQASGNLVKIHQVQAEQSSSQFLAQINELKSIVRERELELDQRREEIRQIKSIRRETRAVSVHSSPRMGVMMSPRPGRASGGSASRGTSPVSGVDRTPAMPGGMQYIAQQPGNGRWPHLRE</sequence>
<keyword evidence="2" id="KW-0175">Coiled coil</keyword>
<feature type="compositionally biased region" description="Polar residues" evidence="3">
    <location>
        <begin position="265"/>
        <end position="279"/>
    </location>
</feature>
<dbReference type="InterPro" id="IPR038609">
    <property type="entry name" value="HDA1_su2/3_sf"/>
</dbReference>
<dbReference type="OrthoDB" id="3647690at2759"/>
<gene>
    <name evidence="4" type="ORF">B0I35DRAFT_479032</name>
</gene>
<proteinExistence type="predicted"/>
<feature type="region of interest" description="Disordered" evidence="3">
    <location>
        <begin position="1362"/>
        <end position="1425"/>
    </location>
</feature>
<dbReference type="Proteomes" id="UP000813444">
    <property type="component" value="Unassembled WGS sequence"/>
</dbReference>
<feature type="compositionally biased region" description="Low complexity" evidence="3">
    <location>
        <begin position="1377"/>
        <end position="1391"/>
    </location>
</feature>
<feature type="region of interest" description="Disordered" evidence="3">
    <location>
        <begin position="509"/>
        <end position="594"/>
    </location>
</feature>
<comment type="subunit">
    <text evidence="1">Component of the NuA4 histone acetyltransferase complex.</text>
</comment>
<feature type="compositionally biased region" description="Basic residues" evidence="3">
    <location>
        <begin position="1"/>
        <end position="20"/>
    </location>
</feature>
<evidence type="ECO:0000313" key="4">
    <source>
        <dbReference type="EMBL" id="KAH7318535.1"/>
    </source>
</evidence>
<comment type="caution">
    <text evidence="4">The sequence shown here is derived from an EMBL/GenBank/DDBJ whole genome shotgun (WGS) entry which is preliminary data.</text>
</comment>
<dbReference type="Gene3D" id="1.10.287.1490">
    <property type="match status" value="1"/>
</dbReference>
<evidence type="ECO:0000256" key="1">
    <source>
        <dbReference type="ARBA" id="ARBA00011353"/>
    </source>
</evidence>
<evidence type="ECO:0000313" key="5">
    <source>
        <dbReference type="Proteomes" id="UP000813444"/>
    </source>
</evidence>
<feature type="compositionally biased region" description="Polar residues" evidence="3">
    <location>
        <begin position="1054"/>
        <end position="1065"/>
    </location>
</feature>